<dbReference type="InterPro" id="IPR029062">
    <property type="entry name" value="Class_I_gatase-like"/>
</dbReference>
<name>K8EPH0_9CHLO</name>
<evidence type="ECO:0000256" key="1">
    <source>
        <dbReference type="ARBA" id="ARBA00008468"/>
    </source>
</evidence>
<feature type="region of interest" description="Disordered" evidence="3">
    <location>
        <begin position="218"/>
        <end position="295"/>
    </location>
</feature>
<organism evidence="4 5">
    <name type="scientific">Bathycoccus prasinos</name>
    <dbReference type="NCBI Taxonomy" id="41875"/>
    <lineage>
        <taxon>Eukaryota</taxon>
        <taxon>Viridiplantae</taxon>
        <taxon>Chlorophyta</taxon>
        <taxon>Mamiellophyceae</taxon>
        <taxon>Mamiellales</taxon>
        <taxon>Bathycoccaceae</taxon>
        <taxon>Bathycoccus</taxon>
    </lineage>
</organism>
<gene>
    <name evidence="4" type="ordered locus">Bathy15g00370</name>
</gene>
<protein>
    <recommendedName>
        <fullName evidence="6">Glutamine amidotransferase domain-containing protein</fullName>
    </recommendedName>
</protein>
<dbReference type="AlphaFoldDB" id="K8EPH0"/>
<dbReference type="OrthoDB" id="92161at2759"/>
<dbReference type="KEGG" id="bpg:Bathy15g00370"/>
<proteinExistence type="inferred from homology"/>
<feature type="region of interest" description="Disordered" evidence="3">
    <location>
        <begin position="42"/>
        <end position="64"/>
    </location>
</feature>
<evidence type="ECO:0000313" key="5">
    <source>
        <dbReference type="Proteomes" id="UP000198341"/>
    </source>
</evidence>
<dbReference type="GO" id="GO:0005829">
    <property type="term" value="C:cytosol"/>
    <property type="evidence" value="ECO:0007669"/>
    <property type="project" value="TreeGrafter"/>
</dbReference>
<dbReference type="PANTHER" id="PTHR42695">
    <property type="entry name" value="GLUTAMINE AMIDOTRANSFERASE YLR126C-RELATED"/>
    <property type="match status" value="1"/>
</dbReference>
<dbReference type="GeneID" id="19011521"/>
<dbReference type="Pfam" id="PF10046">
    <property type="entry name" value="BLOC1_2"/>
    <property type="match status" value="1"/>
</dbReference>
<reference evidence="4 5" key="1">
    <citation type="submission" date="2011-10" db="EMBL/GenBank/DDBJ databases">
        <authorList>
            <person name="Genoscope - CEA"/>
        </authorList>
    </citation>
    <scope>NUCLEOTIDE SEQUENCE [LARGE SCALE GENOMIC DNA]</scope>
    <source>
        <strain evidence="4 5">RCC 1105</strain>
    </source>
</reference>
<evidence type="ECO:0000313" key="4">
    <source>
        <dbReference type="EMBL" id="CCO19941.1"/>
    </source>
</evidence>
<keyword evidence="2" id="KW-0175">Coiled coil</keyword>
<evidence type="ECO:0000256" key="3">
    <source>
        <dbReference type="SAM" id="MobiDB-lite"/>
    </source>
</evidence>
<dbReference type="SUPFAM" id="SSF52317">
    <property type="entry name" value="Class I glutamine amidotransferase-like"/>
    <property type="match status" value="1"/>
</dbReference>
<dbReference type="Gene3D" id="3.40.50.880">
    <property type="match status" value="1"/>
</dbReference>
<dbReference type="Proteomes" id="UP000198341">
    <property type="component" value="Chromosome 15"/>
</dbReference>
<keyword evidence="5" id="KW-1185">Reference proteome</keyword>
<feature type="compositionally biased region" description="Basic and acidic residues" evidence="3">
    <location>
        <begin position="255"/>
        <end position="265"/>
    </location>
</feature>
<dbReference type="PANTHER" id="PTHR42695:SF5">
    <property type="entry name" value="GLUTAMINE AMIDOTRANSFERASE YLR126C-RELATED"/>
    <property type="match status" value="1"/>
</dbReference>
<feature type="coiled-coil region" evidence="2">
    <location>
        <begin position="510"/>
        <end position="537"/>
    </location>
</feature>
<dbReference type="STRING" id="41875.K8EPH0"/>
<evidence type="ECO:0008006" key="6">
    <source>
        <dbReference type="Google" id="ProtNLM"/>
    </source>
</evidence>
<feature type="compositionally biased region" description="Acidic residues" evidence="3">
    <location>
        <begin position="221"/>
        <end position="231"/>
    </location>
</feature>
<comment type="similarity">
    <text evidence="1">Belongs to the BLOC1S2 family.</text>
</comment>
<accession>K8EPH0</accession>
<dbReference type="EMBL" id="FO082264">
    <property type="protein sequence ID" value="CCO19941.1"/>
    <property type="molecule type" value="Genomic_DNA"/>
</dbReference>
<dbReference type="InterPro" id="IPR019269">
    <property type="entry name" value="BLOC1_su2"/>
</dbReference>
<feature type="compositionally biased region" description="Basic residues" evidence="3">
    <location>
        <begin position="280"/>
        <end position="295"/>
    </location>
</feature>
<evidence type="ECO:0000256" key="2">
    <source>
        <dbReference type="SAM" id="Coils"/>
    </source>
</evidence>
<dbReference type="InterPro" id="IPR044992">
    <property type="entry name" value="ChyE-like"/>
</dbReference>
<sequence length="542" mass="61876">MSPPSSATKKKRRRRRFAIVDCEDEVEFSYVAIAYSRLLSFSSKSSSNSSSNQEEEEEEIWEHHRVPEGELPDMSEIETYDGIVITGSRHSAVDGVKSMRWMKHLKQFLERVARLRNEKKQPKIFAVNFGAHVLCEALGGKVRRRNSINSNEEEELDVIGKFTCEFDTSACEKAFPKSVWSNTRAIIEEKEKRRMKMVSKQRDEICELPVGAVMLTKAVVDDDDDDDDNSSDEEKEKESPDLPEPESVFQPVPHEFSKFIPERQKPKVAGTSSEDANAHEKKKKKKEQIRAAKKKKPLSYSNEAVCCWAWSPSFSDDKDNTKSKARVLAWQHTLLRDEEKEKKKKEYDPESDPSIAFLSLARAFLRSKNDDDENDDDESSGVSYLKDSKTSLSKCLQAARETIEAKSLDQWKKKSIVRDENGNVTEHDENEVVVLDKMESVAEQAFLATAKAVKSELDYASEEFRLYSSLNEVAKNAFERCTKEVLDARVFVEKIADTEKKIHCSILPTIEALEKQIELFETTVQNAEKKCDEIDARIAKLA</sequence>
<feature type="compositionally biased region" description="Low complexity" evidence="3">
    <location>
        <begin position="42"/>
        <end position="52"/>
    </location>
</feature>
<dbReference type="RefSeq" id="XP_007508855.1">
    <property type="nucleotide sequence ID" value="XM_007508793.1"/>
</dbReference>